<keyword evidence="3 6" id="KW-0812">Transmembrane</keyword>
<feature type="transmembrane region" description="Helical" evidence="6">
    <location>
        <begin position="73"/>
        <end position="90"/>
    </location>
</feature>
<evidence type="ECO:0000256" key="2">
    <source>
        <dbReference type="ARBA" id="ARBA00022475"/>
    </source>
</evidence>
<evidence type="ECO:0000256" key="5">
    <source>
        <dbReference type="ARBA" id="ARBA00023136"/>
    </source>
</evidence>
<accession>A0AAE9XPJ3</accession>
<dbReference type="GO" id="GO:0005886">
    <property type="term" value="C:plasma membrane"/>
    <property type="evidence" value="ECO:0007669"/>
    <property type="project" value="UniProtKB-SubCell"/>
</dbReference>
<feature type="transmembrane region" description="Helical" evidence="6">
    <location>
        <begin position="6"/>
        <end position="30"/>
    </location>
</feature>
<dbReference type="PIRSF" id="PIRSF006324">
    <property type="entry name" value="LeuE"/>
    <property type="match status" value="1"/>
</dbReference>
<feature type="transmembrane region" description="Helical" evidence="6">
    <location>
        <begin position="154"/>
        <end position="179"/>
    </location>
</feature>
<dbReference type="RefSeq" id="WP_289503540.1">
    <property type="nucleotide sequence ID" value="NZ_CP116805.1"/>
</dbReference>
<keyword evidence="8" id="KW-1185">Reference proteome</keyword>
<feature type="transmembrane region" description="Helical" evidence="6">
    <location>
        <begin position="42"/>
        <end position="67"/>
    </location>
</feature>
<keyword evidence="5 6" id="KW-0472">Membrane</keyword>
<evidence type="ECO:0000313" key="7">
    <source>
        <dbReference type="EMBL" id="WCL53872.1"/>
    </source>
</evidence>
<feature type="transmembrane region" description="Helical" evidence="6">
    <location>
        <begin position="121"/>
        <end position="142"/>
    </location>
</feature>
<evidence type="ECO:0000256" key="1">
    <source>
        <dbReference type="ARBA" id="ARBA00004651"/>
    </source>
</evidence>
<dbReference type="PANTHER" id="PTHR30086:SF20">
    <property type="entry name" value="ARGININE EXPORTER PROTEIN ARGO-RELATED"/>
    <property type="match status" value="1"/>
</dbReference>
<dbReference type="EMBL" id="CP116805">
    <property type="protein sequence ID" value="WCL53872.1"/>
    <property type="molecule type" value="Genomic_DNA"/>
</dbReference>
<organism evidence="7 8">
    <name type="scientific">Gimibacter soli</name>
    <dbReference type="NCBI Taxonomy" id="3024400"/>
    <lineage>
        <taxon>Bacteria</taxon>
        <taxon>Pseudomonadati</taxon>
        <taxon>Pseudomonadota</taxon>
        <taxon>Alphaproteobacteria</taxon>
        <taxon>Kordiimonadales</taxon>
        <taxon>Temperatibacteraceae</taxon>
        <taxon>Gimibacter</taxon>
    </lineage>
</organism>
<evidence type="ECO:0000256" key="3">
    <source>
        <dbReference type="ARBA" id="ARBA00022692"/>
    </source>
</evidence>
<comment type="subcellular location">
    <subcellularLocation>
        <location evidence="1">Cell membrane</location>
        <topology evidence="1">Multi-pass membrane protein</topology>
    </subcellularLocation>
</comment>
<protein>
    <submittedName>
        <fullName evidence="7">LysE family translocator</fullName>
    </submittedName>
</protein>
<feature type="transmembrane region" description="Helical" evidence="6">
    <location>
        <begin position="191"/>
        <end position="209"/>
    </location>
</feature>
<keyword evidence="4 6" id="KW-1133">Transmembrane helix</keyword>
<dbReference type="Proteomes" id="UP001217500">
    <property type="component" value="Chromosome"/>
</dbReference>
<dbReference type="InterPro" id="IPR001123">
    <property type="entry name" value="LeuE-type"/>
</dbReference>
<dbReference type="GO" id="GO:0015171">
    <property type="term" value="F:amino acid transmembrane transporter activity"/>
    <property type="evidence" value="ECO:0007669"/>
    <property type="project" value="TreeGrafter"/>
</dbReference>
<evidence type="ECO:0000256" key="4">
    <source>
        <dbReference type="ARBA" id="ARBA00022989"/>
    </source>
</evidence>
<dbReference type="Pfam" id="PF01810">
    <property type="entry name" value="LysE"/>
    <property type="match status" value="1"/>
</dbReference>
<dbReference type="KEGG" id="gso:PH603_15145"/>
<dbReference type="PANTHER" id="PTHR30086">
    <property type="entry name" value="ARGININE EXPORTER PROTEIN ARGO"/>
    <property type="match status" value="1"/>
</dbReference>
<sequence>MLPEMSILIPFMLAVFALSITPGPDMTFVATTSGRSGMKAGLMAALGVAVGCLVHAGLATFGITALLATLPGALTVLKIAGALYLGFMAFQMLKPAKKVEAPEAVAEPAPARRGNPFLQGLMVNLLNPKVGLFFLAFIPQFVPHEAAHPALMTMTLGVLFNLSGTAVNVTVAIVVARSAAKIAATRRVKAVLRYITGTIIGAFAVRLAASDL</sequence>
<name>A0AAE9XPJ3_9PROT</name>
<reference evidence="7" key="1">
    <citation type="submission" date="2023-01" db="EMBL/GenBank/DDBJ databases">
        <title>The genome sequence of Kordiimonadaceae bacterium 6D33.</title>
        <authorList>
            <person name="Liu Y."/>
        </authorList>
    </citation>
    <scope>NUCLEOTIDE SEQUENCE</scope>
    <source>
        <strain evidence="7">6D33</strain>
    </source>
</reference>
<gene>
    <name evidence="7" type="ORF">PH603_15145</name>
</gene>
<evidence type="ECO:0000313" key="8">
    <source>
        <dbReference type="Proteomes" id="UP001217500"/>
    </source>
</evidence>
<evidence type="ECO:0000256" key="6">
    <source>
        <dbReference type="SAM" id="Phobius"/>
    </source>
</evidence>
<keyword evidence="2" id="KW-1003">Cell membrane</keyword>
<dbReference type="AlphaFoldDB" id="A0AAE9XPJ3"/>
<proteinExistence type="predicted"/>